<dbReference type="SUPFAM" id="SSF54001">
    <property type="entry name" value="Cysteine proteinases"/>
    <property type="match status" value="1"/>
</dbReference>
<dbReference type="InterPro" id="IPR051202">
    <property type="entry name" value="Peptidase_C40"/>
</dbReference>
<evidence type="ECO:0000256" key="1">
    <source>
        <dbReference type="ARBA" id="ARBA00007074"/>
    </source>
</evidence>
<sequence>MTTDDLRPGQPAATPAARSRRVLPPLLSLLLALPATPLLAAPEPAQIVPEPLAPAAVDVTVPAELELPAPPVAAAPAPVAPTAAAAEAPAASGLRQKADAAANATLAALLPHLAGNDSIPLLDRSAMFAGDVSRLLAAYDLTLGVPAQASHAQEGPVQQVLKAAMSLIGTPYRWGGSSTEGFDCSGLVGYVFRSALGVELPRVSREMAATADGELIRDRSLLNPGDLVFFGLRGRINHVGIYVGDGQFLHAPSRGKDVRVDRMDSGYWGNRFMQARRVEI</sequence>
<evidence type="ECO:0000259" key="6">
    <source>
        <dbReference type="PROSITE" id="PS51935"/>
    </source>
</evidence>
<evidence type="ECO:0000256" key="4">
    <source>
        <dbReference type="ARBA" id="ARBA00022807"/>
    </source>
</evidence>
<dbReference type="InterPro" id="IPR000064">
    <property type="entry name" value="NLP_P60_dom"/>
</dbReference>
<dbReference type="PANTHER" id="PTHR47053:SF1">
    <property type="entry name" value="MUREIN DD-ENDOPEPTIDASE MEPH-RELATED"/>
    <property type="match status" value="1"/>
</dbReference>
<feature type="signal peptide" evidence="5">
    <location>
        <begin position="1"/>
        <end position="40"/>
    </location>
</feature>
<dbReference type="PANTHER" id="PTHR47053">
    <property type="entry name" value="MUREIN DD-ENDOPEPTIDASE MEPH-RELATED"/>
    <property type="match status" value="1"/>
</dbReference>
<name>A0A0E3Z2I8_9GAMM</name>
<evidence type="ECO:0000256" key="2">
    <source>
        <dbReference type="ARBA" id="ARBA00022670"/>
    </source>
</evidence>
<dbReference type="AlphaFoldDB" id="A0A0E3Z2I8"/>
<dbReference type="Gene3D" id="3.90.1720.10">
    <property type="entry name" value="endopeptidase domain like (from Nostoc punctiforme)"/>
    <property type="match status" value="1"/>
</dbReference>
<gene>
    <name evidence="7" type="ORF">WQ53_12285</name>
</gene>
<keyword evidence="2" id="KW-0645">Protease</keyword>
<dbReference type="Proteomes" id="UP000033067">
    <property type="component" value="Chromosome"/>
</dbReference>
<reference evidence="7 8" key="1">
    <citation type="journal article" date="2015" name="Genome Announc.">
        <title>Complete Genome Sequence of Pseudoxanthomonas suwonensis Strain J1, a Cellulose-Degrading Bacterium Isolated from Leaf- and Wood-Enriched Soil.</title>
        <authorList>
            <person name="Hou L."/>
            <person name="Jiang J."/>
            <person name="Xu Z."/>
            <person name="Zhou Y."/>
            <person name="Leung F.C."/>
        </authorList>
    </citation>
    <scope>NUCLEOTIDE SEQUENCE [LARGE SCALE GENOMIC DNA]</scope>
    <source>
        <strain evidence="7 8">J1</strain>
    </source>
</reference>
<comment type="similarity">
    <text evidence="1">Belongs to the peptidase C40 family.</text>
</comment>
<keyword evidence="5" id="KW-0732">Signal</keyword>
<dbReference type="GO" id="GO:0008234">
    <property type="term" value="F:cysteine-type peptidase activity"/>
    <property type="evidence" value="ECO:0007669"/>
    <property type="project" value="UniProtKB-KW"/>
</dbReference>
<dbReference type="OrthoDB" id="9807055at2"/>
<evidence type="ECO:0000313" key="7">
    <source>
        <dbReference type="EMBL" id="AKC87413.1"/>
    </source>
</evidence>
<dbReference type="PATRIC" id="fig|314722.6.peg.2663"/>
<accession>A0A0E3Z2I8</accession>
<evidence type="ECO:0000256" key="5">
    <source>
        <dbReference type="SAM" id="SignalP"/>
    </source>
</evidence>
<protein>
    <submittedName>
        <fullName evidence="7">Glycoside hydrolase</fullName>
    </submittedName>
</protein>
<dbReference type="Pfam" id="PF00877">
    <property type="entry name" value="NLPC_P60"/>
    <property type="match status" value="1"/>
</dbReference>
<feature type="domain" description="NlpC/P60" evidence="6">
    <location>
        <begin position="154"/>
        <end position="279"/>
    </location>
</feature>
<feature type="chain" id="PRO_5002416226" evidence="5">
    <location>
        <begin position="41"/>
        <end position="280"/>
    </location>
</feature>
<proteinExistence type="inferred from homology"/>
<dbReference type="EMBL" id="CP011144">
    <property type="protein sequence ID" value="AKC87413.1"/>
    <property type="molecule type" value="Genomic_DNA"/>
</dbReference>
<dbReference type="InterPro" id="IPR038765">
    <property type="entry name" value="Papain-like_cys_pep_sf"/>
</dbReference>
<dbReference type="GO" id="GO:0006508">
    <property type="term" value="P:proteolysis"/>
    <property type="evidence" value="ECO:0007669"/>
    <property type="project" value="UniProtKB-KW"/>
</dbReference>
<organism evidence="7 8">
    <name type="scientific">Pseudoxanthomonas suwonensis</name>
    <dbReference type="NCBI Taxonomy" id="314722"/>
    <lineage>
        <taxon>Bacteria</taxon>
        <taxon>Pseudomonadati</taxon>
        <taxon>Pseudomonadota</taxon>
        <taxon>Gammaproteobacteria</taxon>
        <taxon>Lysobacterales</taxon>
        <taxon>Lysobacteraceae</taxon>
        <taxon>Pseudoxanthomonas</taxon>
    </lineage>
</organism>
<keyword evidence="4" id="KW-0788">Thiol protease</keyword>
<dbReference type="PROSITE" id="PS51935">
    <property type="entry name" value="NLPC_P60"/>
    <property type="match status" value="1"/>
</dbReference>
<keyword evidence="8" id="KW-1185">Reference proteome</keyword>
<evidence type="ECO:0000313" key="8">
    <source>
        <dbReference type="Proteomes" id="UP000033067"/>
    </source>
</evidence>
<evidence type="ECO:0000256" key="3">
    <source>
        <dbReference type="ARBA" id="ARBA00022801"/>
    </source>
</evidence>
<dbReference type="KEGG" id="psuw:WQ53_12285"/>
<keyword evidence="3 7" id="KW-0378">Hydrolase</keyword>